<dbReference type="Pfam" id="PF13479">
    <property type="entry name" value="AAA_24"/>
    <property type="match status" value="1"/>
</dbReference>
<evidence type="ECO:0000313" key="2">
    <source>
        <dbReference type="EMBL" id="NFA43931.1"/>
    </source>
</evidence>
<accession>A0A6M0SRK7</accession>
<proteinExistence type="predicted"/>
<evidence type="ECO:0000256" key="1">
    <source>
        <dbReference type="SAM" id="MobiDB-lite"/>
    </source>
</evidence>
<feature type="region of interest" description="Disordered" evidence="1">
    <location>
        <begin position="210"/>
        <end position="330"/>
    </location>
</feature>
<name>A0A6M0SRK7_CLOBO</name>
<dbReference type="SUPFAM" id="SSF52540">
    <property type="entry name" value="P-loop containing nucleoside triphosphate hydrolases"/>
    <property type="match status" value="1"/>
</dbReference>
<dbReference type="EMBL" id="SGKU01000054">
    <property type="protein sequence ID" value="NFA43931.1"/>
    <property type="molecule type" value="Genomic_DNA"/>
</dbReference>
<evidence type="ECO:0000313" key="3">
    <source>
        <dbReference type="Proteomes" id="UP000472355"/>
    </source>
</evidence>
<dbReference type="InterPro" id="IPR027417">
    <property type="entry name" value="P-loop_NTPase"/>
</dbReference>
<dbReference type="Proteomes" id="UP000472355">
    <property type="component" value="Unassembled WGS sequence"/>
</dbReference>
<gene>
    <name evidence="2" type="ORF">EXM65_15485</name>
</gene>
<reference evidence="2 3" key="1">
    <citation type="submission" date="2019-02" db="EMBL/GenBank/DDBJ databases">
        <title>Genome sequencing of Clostridium botulinum clinical isolates.</title>
        <authorList>
            <person name="Brunt J."/>
            <person name="Van Vliet A.H.M."/>
            <person name="Stringer S.C."/>
            <person name="Grant K.A."/>
            <person name="Carter A.C."/>
            <person name="Peck M.W."/>
        </authorList>
    </citation>
    <scope>NUCLEOTIDE SEQUENCE [LARGE SCALE GENOMIC DNA]</scope>
    <source>
        <strain evidence="2 3">H113700579</strain>
    </source>
</reference>
<feature type="compositionally biased region" description="Basic and acidic residues" evidence="1">
    <location>
        <begin position="234"/>
        <end position="267"/>
    </location>
</feature>
<feature type="compositionally biased region" description="Basic and acidic residues" evidence="1">
    <location>
        <begin position="210"/>
        <end position="227"/>
    </location>
</feature>
<comment type="caution">
    <text evidence="2">The sequence shown here is derived from an EMBL/GenBank/DDBJ whole genome shotgun (WGS) entry which is preliminary data.</text>
</comment>
<dbReference type="AlphaFoldDB" id="A0A6M0SRK7"/>
<sequence length="330" mass="37887">MAIKTLILGESGTGKSASLRNFDLNDICYFNPGTKPLPFKGKFESLTGTIDFKKISKFIKASHKKIIVIDDTQYIMAFQYMYRLREAGWDKYNDIQADFFMLIDLADSLPEDVTVYFLSHIETKDDGRQKIKTIGKMLDEKITIEGMFTTVLKTYVSDGKYFFLTQNGGNDTIKSPIGMFPTFAIDNDLKYVDEKIRNYYEIGEFKSDEEMKKEDEKVKNEELEKAANGRVKRNKSDSKDSTPKEEKRKSRKKADPKSEDETIKVEDGGDIPFDPVKDAPQGAAANENEPPKENKRRSRKKVDEAKDQNNKDSAVDQKPTERKRRSRKND</sequence>
<feature type="compositionally biased region" description="Basic residues" evidence="1">
    <location>
        <begin position="321"/>
        <end position="330"/>
    </location>
</feature>
<evidence type="ECO:0008006" key="4">
    <source>
        <dbReference type="Google" id="ProtNLM"/>
    </source>
</evidence>
<organism evidence="2 3">
    <name type="scientific">Clostridium botulinum</name>
    <dbReference type="NCBI Taxonomy" id="1491"/>
    <lineage>
        <taxon>Bacteria</taxon>
        <taxon>Bacillati</taxon>
        <taxon>Bacillota</taxon>
        <taxon>Clostridia</taxon>
        <taxon>Eubacteriales</taxon>
        <taxon>Clostridiaceae</taxon>
        <taxon>Clostridium</taxon>
    </lineage>
</organism>
<protein>
    <recommendedName>
        <fullName evidence="4">ATP-binding protein</fullName>
    </recommendedName>
</protein>
<feature type="compositionally biased region" description="Basic and acidic residues" evidence="1">
    <location>
        <begin position="301"/>
        <end position="320"/>
    </location>
</feature>